<evidence type="ECO:0008006" key="3">
    <source>
        <dbReference type="Google" id="ProtNLM"/>
    </source>
</evidence>
<proteinExistence type="predicted"/>
<dbReference type="OrthoDB" id="1005072at2"/>
<dbReference type="AlphaFoldDB" id="A0A1G9XBC3"/>
<dbReference type="Proteomes" id="UP000199440">
    <property type="component" value="Unassembled WGS sequence"/>
</dbReference>
<evidence type="ECO:0000313" key="2">
    <source>
        <dbReference type="Proteomes" id="UP000199440"/>
    </source>
</evidence>
<reference evidence="1 2" key="1">
    <citation type="submission" date="2016-10" db="EMBL/GenBank/DDBJ databases">
        <authorList>
            <person name="de Groot N.N."/>
        </authorList>
    </citation>
    <scope>NUCLEOTIDE SEQUENCE [LARGE SCALE GENOMIC DNA]</scope>
    <source>
        <strain evidence="1 2">DSM 19886</strain>
    </source>
</reference>
<sequence length="427" mass="49938">MREDLLHFIWKYKKLPLEDLVTSNKESLVIVDVGMHNHLAGPDFFNAQVNINEQLWAGNVEIHVKSSDWYAHNHEKDRNYDNVILHVVWEEDVEVFRKDNSEIPTLELKDYISESLLRAYQELFDKKDIRFINCEKDIGRIAPFILQNWLERLFFERLERKSSFVFGLLEDSKNDWENVFFVLLLKNFGLKINGDAFLSLARAIEFSVVRKLQHDLPQLESVLYGMSHLLDDNTIADEYHVLLKKEYRYLRHKFSLEEERVQKPEFFKLRPPNFPTIRLSQLANLYHKHQNLFGRVMAAKTLEEIYTIFDVSASHYWDTHFTFGKSSRKGVKKVTKKFIDLLIINTILPIKFCYSRRLNGVVDETITSIASVINKEENSIISNFASKGVNVENALESQGALQLYNEYCTKNKCLQCTIGTGLLSQNS</sequence>
<organism evidence="1 2">
    <name type="scientific">Kriegella aquimaris</name>
    <dbReference type="NCBI Taxonomy" id="192904"/>
    <lineage>
        <taxon>Bacteria</taxon>
        <taxon>Pseudomonadati</taxon>
        <taxon>Bacteroidota</taxon>
        <taxon>Flavobacteriia</taxon>
        <taxon>Flavobacteriales</taxon>
        <taxon>Flavobacteriaceae</taxon>
        <taxon>Kriegella</taxon>
    </lineage>
</organism>
<dbReference type="EMBL" id="FNGV01000017">
    <property type="protein sequence ID" value="SDM93746.1"/>
    <property type="molecule type" value="Genomic_DNA"/>
</dbReference>
<dbReference type="Pfam" id="PF11013">
    <property type="entry name" value="DUF2851"/>
    <property type="match status" value="1"/>
</dbReference>
<dbReference type="STRING" id="192904.SAMN04488514_11781"/>
<dbReference type="InterPro" id="IPR021272">
    <property type="entry name" value="DUF2851"/>
</dbReference>
<evidence type="ECO:0000313" key="1">
    <source>
        <dbReference type="EMBL" id="SDM93746.1"/>
    </source>
</evidence>
<gene>
    <name evidence="1" type="ORF">SAMN04488514_11781</name>
</gene>
<accession>A0A1G9XBC3</accession>
<name>A0A1G9XBC3_9FLAO</name>
<dbReference type="RefSeq" id="WP_089895049.1">
    <property type="nucleotide sequence ID" value="NZ_FNGV01000017.1"/>
</dbReference>
<keyword evidence="2" id="KW-1185">Reference proteome</keyword>
<protein>
    <recommendedName>
        <fullName evidence="3">DUF2851 domain-containing protein</fullName>
    </recommendedName>
</protein>